<reference evidence="3 4" key="1">
    <citation type="journal article" date="2016" name="Genome Biol. Evol.">
        <title>Divergent and convergent evolution of fungal pathogenicity.</title>
        <authorList>
            <person name="Shang Y."/>
            <person name="Xiao G."/>
            <person name="Zheng P."/>
            <person name="Cen K."/>
            <person name="Zhan S."/>
            <person name="Wang C."/>
        </authorList>
    </citation>
    <scope>NUCLEOTIDE SEQUENCE [LARGE SCALE GENOMIC DNA]</scope>
    <source>
        <strain evidence="3 4">RCEF 4871</strain>
    </source>
</reference>
<dbReference type="OMA" id="KFNRVVM"/>
<organism evidence="3 4">
    <name type="scientific">Metarhizium rileyi (strain RCEF 4871)</name>
    <name type="common">Nomuraea rileyi</name>
    <dbReference type="NCBI Taxonomy" id="1649241"/>
    <lineage>
        <taxon>Eukaryota</taxon>
        <taxon>Fungi</taxon>
        <taxon>Dikarya</taxon>
        <taxon>Ascomycota</taxon>
        <taxon>Pezizomycotina</taxon>
        <taxon>Sordariomycetes</taxon>
        <taxon>Hypocreomycetidae</taxon>
        <taxon>Hypocreales</taxon>
        <taxon>Clavicipitaceae</taxon>
        <taxon>Metarhizium</taxon>
    </lineage>
</organism>
<feature type="region of interest" description="Disordered" evidence="1">
    <location>
        <begin position="1"/>
        <end position="26"/>
    </location>
</feature>
<dbReference type="EMBL" id="AZHC01000014">
    <property type="protein sequence ID" value="OAA42143.1"/>
    <property type="molecule type" value="Genomic_DNA"/>
</dbReference>
<accession>A0A162JHK1</accession>
<evidence type="ECO:0000256" key="1">
    <source>
        <dbReference type="SAM" id="MobiDB-lite"/>
    </source>
</evidence>
<dbReference type="AlphaFoldDB" id="A0A162JHK1"/>
<dbReference type="Pfam" id="PF25156">
    <property type="entry name" value="PNGase_A_C"/>
    <property type="match status" value="1"/>
</dbReference>
<dbReference type="Pfam" id="PF12222">
    <property type="entry name" value="PNGaseA"/>
    <property type="match status" value="1"/>
</dbReference>
<dbReference type="OrthoDB" id="1612078at2759"/>
<feature type="domain" description="Peptide N-acetyl-beta-D-glucosaminyl asparaginase amidase A N-terminal" evidence="2">
    <location>
        <begin position="68"/>
        <end position="377"/>
    </location>
</feature>
<dbReference type="Proteomes" id="UP000243498">
    <property type="component" value="Unassembled WGS sequence"/>
</dbReference>
<proteinExistence type="predicted"/>
<protein>
    <submittedName>
        <fullName evidence="3">Peptide-N4-(N-acetyl-beta-glucosaminyl)asparagine amidase A</fullName>
    </submittedName>
</protein>
<evidence type="ECO:0000313" key="4">
    <source>
        <dbReference type="Proteomes" id="UP000243498"/>
    </source>
</evidence>
<evidence type="ECO:0000313" key="3">
    <source>
        <dbReference type="EMBL" id="OAA42143.1"/>
    </source>
</evidence>
<sequence>MSPARLGGPANVMDAPNQKGLPDSRTATAYPDEALRCFEVTSPVLSSDGIVDGHEFLDGYPGNAPLESCQVRLMHHVFGNSYGKPFVADYVPPDAAKCPFNRVIMNFTVVSEGRQFDRLATMWLGDTEVWRTSTAEPKAHPGIVWTHWKDMTTYLPLWTQPQKLIFDLGNIVNSVYTGSLNATLTATFIQDRNLTGPAATPADKIVPLSAERGSSGKSSAFTYPEEKAEKSITLPRNIKRAVLSVAATGQASEEFWWTNVPEDGIDNWQGTPLLGKGAFREVRLRIDDQIAGLSWPYPVVFTGGISPPLHRPVVGPQAFDLREQEIDITPWLGVLCNGEGHTFSLEVVGADDAVVNRYWLLSGKIFLWLDKEGSITSGYLPKVTLSKPNYNPRVVAVQNKSLQYDQTISRTLKVGSKIKHNGEAFEHTWSQRFSMRNTGHLLEAGNIQEVKSLYEGEDRATKNAESYYHVGYSYPMHVSTVQKAPDGEYNFTLDTNLTQTLGIAVTGKTVFSNGLEPFLAELTGRVSGSALQTTKEGRAFFFQKANGGTSGFGSTRQTYSFYAKTPRDGDGIGFSGAQQLYSREVVVSNETTTLDNRWIFGEDLPQARAQGQPQRLSGSNGYAAKLIRGNRVKEAVLDGNDKHEI</sequence>
<evidence type="ECO:0000259" key="2">
    <source>
        <dbReference type="Pfam" id="PF12222"/>
    </source>
</evidence>
<dbReference type="STRING" id="1081105.A0A162JHK1"/>
<comment type="caution">
    <text evidence="3">The sequence shown here is derived from an EMBL/GenBank/DDBJ whole genome shotgun (WGS) entry which is preliminary data.</text>
</comment>
<dbReference type="InterPro" id="IPR056948">
    <property type="entry name" value="PNGaseA_N"/>
</dbReference>
<keyword evidence="4" id="KW-1185">Reference proteome</keyword>
<name>A0A162JHK1_METRR</name>
<dbReference type="InterPro" id="IPR021102">
    <property type="entry name" value="PNGase_A"/>
</dbReference>
<dbReference type="PANTHER" id="PTHR31104">
    <property type="entry name" value="PEPTIDE-N4-(N-ACETYL-BETA-GLUCOSAMINYL)ASPARAGINE AMIDASE A PROTEIN"/>
    <property type="match status" value="1"/>
</dbReference>
<gene>
    <name evidence="3" type="ORF">NOR_04992</name>
</gene>